<evidence type="ECO:0000259" key="2">
    <source>
        <dbReference type="Pfam" id="PF23622"/>
    </source>
</evidence>
<dbReference type="Pfam" id="PF23622">
    <property type="entry name" value="LRR_At1g61320_AtMIF1"/>
    <property type="match status" value="1"/>
</dbReference>
<keyword evidence="4" id="KW-1185">Reference proteome</keyword>
<dbReference type="AlphaFoldDB" id="I1Q5B0"/>
<dbReference type="InterPro" id="IPR036047">
    <property type="entry name" value="F-box-like_dom_sf"/>
</dbReference>
<sequence>DAGSLPGWSQKGATGRRTACVLGGCLTRIDVSFVINMKRLLITSWSLAQSLANFGGLSFPALDIQQLIVSFMPLRDAARASLVSRNWRMLWTCHPNLCFDGTKQEPTDEGTLKIDRWYFSKTVNHVVRRHKGIGLNKFSINCDLNKDEFKHIDGKAVVSIEVHPNISGFTMLKRLALQYVKLVGDLPDLLSRCSLLEDLDISVCTGVGDLVIPCQLDKLQHLRIWGTEVQMIEFHVSCLTRFGYRGEAISIMLHGCPKSVKATIVFLEHNQLDHVFTVLPSALPVKELSLDLHMYDYDLGQVHTLTRPRNMFMHLRHLKCEVYVLTSAPNTYKGVVQLAHYLEFTPLLEVLEWHMYYYKKYKCRVRKTKVAREDYRLSRHDHLKTVYMSGFRCYRPQEELVYFILENAVALEFMSIEPHTILADDDHCDFSDIAEDKKIRKCARRTSACFGKQVQVKKKKLAQYFTM</sequence>
<dbReference type="InterPro" id="IPR053772">
    <property type="entry name" value="At1g61320/At1g61330-like"/>
</dbReference>
<dbReference type="SUPFAM" id="SSF81383">
    <property type="entry name" value="F-box domain"/>
    <property type="match status" value="1"/>
</dbReference>
<dbReference type="InterPro" id="IPR055357">
    <property type="entry name" value="LRR_At1g61320_AtMIF1"/>
</dbReference>
<dbReference type="InterPro" id="IPR001810">
    <property type="entry name" value="F-box_dom"/>
</dbReference>
<dbReference type="EnsemblPlants" id="ORGLA06G0232300.1">
    <property type="protein sequence ID" value="ORGLA06G0232300.1"/>
    <property type="gene ID" value="ORGLA06G0232300"/>
</dbReference>
<feature type="domain" description="F-box" evidence="1">
    <location>
        <begin position="63"/>
        <end position="94"/>
    </location>
</feature>
<evidence type="ECO:0000259" key="1">
    <source>
        <dbReference type="Pfam" id="PF00646"/>
    </source>
</evidence>
<feature type="domain" description="At1g61320/AtMIF1 LRR" evidence="2">
    <location>
        <begin position="162"/>
        <end position="444"/>
    </location>
</feature>
<dbReference type="InterPro" id="IPR032675">
    <property type="entry name" value="LRR_dom_sf"/>
</dbReference>
<dbReference type="Gene3D" id="3.80.10.10">
    <property type="entry name" value="Ribonuclease Inhibitor"/>
    <property type="match status" value="1"/>
</dbReference>
<dbReference type="Proteomes" id="UP000007306">
    <property type="component" value="Chromosome 6"/>
</dbReference>
<dbReference type="PANTHER" id="PTHR34145:SF46">
    <property type="entry name" value="OS06G0716467 PROTEIN"/>
    <property type="match status" value="1"/>
</dbReference>
<dbReference type="eggNOG" id="ENOG502RRQ4">
    <property type="taxonomic scope" value="Eukaryota"/>
</dbReference>
<dbReference type="Pfam" id="PF00646">
    <property type="entry name" value="F-box"/>
    <property type="match status" value="1"/>
</dbReference>
<accession>I1Q5B0</accession>
<reference evidence="3 4" key="2">
    <citation type="submission" date="2018-04" db="EMBL/GenBank/DDBJ databases">
        <title>OglaRS2 (Oryza glaberrima Reference Sequence Version 2).</title>
        <authorList>
            <person name="Zhang J."/>
            <person name="Kudrna D."/>
            <person name="Lee S."/>
            <person name="Talag J."/>
            <person name="Rajasekar S."/>
            <person name="Wing R.A."/>
        </authorList>
    </citation>
    <scope>NUCLEOTIDE SEQUENCE [LARGE SCALE GENOMIC DNA]</scope>
    <source>
        <strain evidence="3 4">cv. IRGC 96717</strain>
    </source>
</reference>
<evidence type="ECO:0000313" key="3">
    <source>
        <dbReference type="EnsemblPlants" id="ORGLA06G0232300.1"/>
    </source>
</evidence>
<reference evidence="3" key="1">
    <citation type="submission" date="2015-06" db="UniProtKB">
        <authorList>
            <consortium name="EnsemblPlants"/>
        </authorList>
    </citation>
    <scope>IDENTIFICATION</scope>
</reference>
<organism evidence="3 4">
    <name type="scientific">Oryza glaberrima</name>
    <name type="common">African rice</name>
    <dbReference type="NCBI Taxonomy" id="4538"/>
    <lineage>
        <taxon>Eukaryota</taxon>
        <taxon>Viridiplantae</taxon>
        <taxon>Streptophyta</taxon>
        <taxon>Embryophyta</taxon>
        <taxon>Tracheophyta</taxon>
        <taxon>Spermatophyta</taxon>
        <taxon>Magnoliopsida</taxon>
        <taxon>Liliopsida</taxon>
        <taxon>Poales</taxon>
        <taxon>Poaceae</taxon>
        <taxon>BOP clade</taxon>
        <taxon>Oryzoideae</taxon>
        <taxon>Oryzeae</taxon>
        <taxon>Oryzinae</taxon>
        <taxon>Oryza</taxon>
    </lineage>
</organism>
<protein>
    <submittedName>
        <fullName evidence="3">Uncharacterized protein</fullName>
    </submittedName>
</protein>
<dbReference type="HOGENOM" id="CLU_010721_3_1_1"/>
<dbReference type="OMA" id="ILEYEIW"/>
<dbReference type="SUPFAM" id="SSF52047">
    <property type="entry name" value="RNI-like"/>
    <property type="match status" value="1"/>
</dbReference>
<dbReference type="PANTHER" id="PTHR34145">
    <property type="entry name" value="OS02G0105600 PROTEIN"/>
    <property type="match status" value="1"/>
</dbReference>
<name>I1Q5B0_ORYGL</name>
<evidence type="ECO:0000313" key="4">
    <source>
        <dbReference type="Proteomes" id="UP000007306"/>
    </source>
</evidence>
<proteinExistence type="predicted"/>
<dbReference type="Gramene" id="ORGLA06G0232300.1">
    <property type="protein sequence ID" value="ORGLA06G0232300.1"/>
    <property type="gene ID" value="ORGLA06G0232300"/>
</dbReference>